<protein>
    <recommendedName>
        <fullName evidence="7">S-adenosyl-l-methionine hydroxide adenosyltransferase</fullName>
    </recommendedName>
</protein>
<comment type="caution">
    <text evidence="5">The sequence shown here is derived from an EMBL/GenBank/DDBJ whole genome shotgun (WGS) entry which is preliminary data.</text>
</comment>
<dbReference type="InterPro" id="IPR023227">
    <property type="entry name" value="SAM_OH_AdoTrfase_C_sf"/>
</dbReference>
<dbReference type="SUPFAM" id="SSF101852">
    <property type="entry name" value="Bacterial fluorinating enzyme, C-terminal domain"/>
    <property type="match status" value="1"/>
</dbReference>
<organism evidence="5 6">
    <name type="scientific">candidate division WOR-3 bacterium 4484_100</name>
    <dbReference type="NCBI Taxonomy" id="1936077"/>
    <lineage>
        <taxon>Bacteria</taxon>
        <taxon>Bacteria division WOR-3</taxon>
    </lineage>
</organism>
<evidence type="ECO:0000259" key="4">
    <source>
        <dbReference type="Pfam" id="PF20257"/>
    </source>
</evidence>
<feature type="domain" description="S-adenosyl-l-methionine hydroxide adenosyltransferase C-terminal" evidence="4">
    <location>
        <begin position="164"/>
        <end position="240"/>
    </location>
</feature>
<keyword evidence="1" id="KW-0949">S-adenosyl-L-methionine</keyword>
<dbReference type="AlphaFoldDB" id="A0A1V4QFT1"/>
<evidence type="ECO:0000313" key="6">
    <source>
        <dbReference type="Proteomes" id="UP000191663"/>
    </source>
</evidence>
<evidence type="ECO:0000256" key="2">
    <source>
        <dbReference type="ARBA" id="ARBA00024035"/>
    </source>
</evidence>
<dbReference type="Proteomes" id="UP000191663">
    <property type="component" value="Unassembled WGS sequence"/>
</dbReference>
<dbReference type="PANTHER" id="PTHR35092:SF1">
    <property type="entry name" value="CHLORINASE MJ1651"/>
    <property type="match status" value="1"/>
</dbReference>
<reference evidence="6" key="1">
    <citation type="submission" date="2017-01" db="EMBL/GenBank/DDBJ databases">
        <title>Novel pathways for hydrocarbon cycling and metabolic interdependencies in hydrothermal sediment communities.</title>
        <authorList>
            <person name="Dombrowski N."/>
            <person name="Seitz K."/>
            <person name="Teske A."/>
            <person name="Baker B."/>
        </authorList>
    </citation>
    <scope>NUCLEOTIDE SEQUENCE [LARGE SCALE GENOMIC DNA]</scope>
</reference>
<dbReference type="InterPro" id="IPR046470">
    <property type="entry name" value="SAM_HAT_C"/>
</dbReference>
<dbReference type="PIRSF" id="PIRSF006779">
    <property type="entry name" value="UCP006779"/>
    <property type="match status" value="1"/>
</dbReference>
<dbReference type="InterPro" id="IPR002747">
    <property type="entry name" value="SAM_OH_AdoTrfase"/>
</dbReference>
<feature type="domain" description="S-adenosyl-l-methionine hydroxide adenosyltransferase N-terminal" evidence="3">
    <location>
        <begin position="2"/>
        <end position="141"/>
    </location>
</feature>
<evidence type="ECO:0000259" key="3">
    <source>
        <dbReference type="Pfam" id="PF01887"/>
    </source>
</evidence>
<dbReference type="EMBL" id="MUKB01000072">
    <property type="protein sequence ID" value="OPX17837.1"/>
    <property type="molecule type" value="Genomic_DNA"/>
</dbReference>
<dbReference type="PANTHER" id="PTHR35092">
    <property type="entry name" value="CHLORINASE MJ1651"/>
    <property type="match status" value="1"/>
</dbReference>
<dbReference type="SUPFAM" id="SSF102522">
    <property type="entry name" value="Bacterial fluorinating enzyme, N-terminal domain"/>
    <property type="match status" value="1"/>
</dbReference>
<dbReference type="InterPro" id="IPR023228">
    <property type="entry name" value="SAM_OH_AdoTrfase_N_sf"/>
</dbReference>
<dbReference type="Pfam" id="PF01887">
    <property type="entry name" value="SAM_HAT_N"/>
    <property type="match status" value="1"/>
</dbReference>
<dbReference type="Gene3D" id="2.40.30.90">
    <property type="entry name" value="Bacterial fluorinating enzyme like"/>
    <property type="match status" value="1"/>
</dbReference>
<sequence length="247" mass="27375">MITFLSDFGEKDWFVAAVKGEILKINNRAVIVDVTHQISSYDILSASFLIKSFYKDFPEGTVHLAVVDPGVGGQRLPIIVESSGYYFVGPDNGIFSYIYDNNSKIYQIKVETTPSSTFHARDIFGPTAARLSKGLRPADLGREIEDYVRLEFPEVKITGKRIDGEVVYIDKFGNLITNIPVDLEVEKFYIGTKEINIRGSYSEAGPREVIGIKGSCGFYEISVNQGSVVEVLGARIGMAVQARLKDK</sequence>
<gene>
    <name evidence="5" type="ORF">BXT86_04385</name>
</gene>
<proteinExistence type="inferred from homology"/>
<accession>A0A1V4QFT1</accession>
<evidence type="ECO:0000256" key="1">
    <source>
        <dbReference type="ARBA" id="ARBA00022691"/>
    </source>
</evidence>
<name>A0A1V4QFT1_UNCW3</name>
<dbReference type="Gene3D" id="3.40.50.10790">
    <property type="entry name" value="S-adenosyl-l-methionine hydroxide adenosyltransferase, N-terminal"/>
    <property type="match status" value="1"/>
</dbReference>
<dbReference type="Pfam" id="PF20257">
    <property type="entry name" value="SAM_HAT_C"/>
    <property type="match status" value="1"/>
</dbReference>
<evidence type="ECO:0000313" key="5">
    <source>
        <dbReference type="EMBL" id="OPX17837.1"/>
    </source>
</evidence>
<comment type="similarity">
    <text evidence="2">Belongs to the SAM hydrolase / SAM-dependent halogenase family.</text>
</comment>
<dbReference type="InterPro" id="IPR046469">
    <property type="entry name" value="SAM_HAT_N"/>
</dbReference>
<evidence type="ECO:0008006" key="7">
    <source>
        <dbReference type="Google" id="ProtNLM"/>
    </source>
</evidence>